<feature type="compositionally biased region" description="Polar residues" evidence="2">
    <location>
        <begin position="311"/>
        <end position="321"/>
    </location>
</feature>
<feature type="compositionally biased region" description="Basic and acidic residues" evidence="2">
    <location>
        <begin position="322"/>
        <end position="336"/>
    </location>
</feature>
<dbReference type="PANTHER" id="PTHR16487">
    <property type="entry name" value="PPP4R2-RELATED PROTEIN"/>
    <property type="match status" value="1"/>
</dbReference>
<accession>F1L9Z6</accession>
<proteinExistence type="evidence at transcript level"/>
<protein>
    <submittedName>
        <fullName evidence="3">Serine/threonine-protein phosphatase 4 regulatory subunit 2-A</fullName>
    </submittedName>
</protein>
<dbReference type="AlphaFoldDB" id="F1L9Z6"/>
<evidence type="ECO:0000256" key="2">
    <source>
        <dbReference type="SAM" id="MobiDB-lite"/>
    </source>
</evidence>
<feature type="compositionally biased region" description="Polar residues" evidence="2">
    <location>
        <begin position="285"/>
        <end position="295"/>
    </location>
</feature>
<feature type="compositionally biased region" description="Basic and acidic residues" evidence="2">
    <location>
        <begin position="296"/>
        <end position="308"/>
    </location>
</feature>
<dbReference type="PANTHER" id="PTHR16487:SF0">
    <property type="entry name" value="PROTEIN PHOSPHATASE 4 REGULATORY SUBUNIT 2-RELATED"/>
    <property type="match status" value="1"/>
</dbReference>
<dbReference type="EMBL" id="JI175050">
    <property type="protein sequence ID" value="ADY46950.1"/>
    <property type="molecule type" value="mRNA"/>
</dbReference>
<comment type="similarity">
    <text evidence="1">Belongs to the PPP4R2 family.</text>
</comment>
<feature type="region of interest" description="Disordered" evidence="2">
    <location>
        <begin position="241"/>
        <end position="345"/>
    </location>
</feature>
<organism evidence="3">
    <name type="scientific">Ascaris suum</name>
    <name type="common">Pig roundworm</name>
    <name type="synonym">Ascaris lumbricoides</name>
    <dbReference type="NCBI Taxonomy" id="6253"/>
    <lineage>
        <taxon>Eukaryota</taxon>
        <taxon>Metazoa</taxon>
        <taxon>Ecdysozoa</taxon>
        <taxon>Nematoda</taxon>
        <taxon>Chromadorea</taxon>
        <taxon>Rhabditida</taxon>
        <taxon>Spirurina</taxon>
        <taxon>Ascaridomorpha</taxon>
        <taxon>Ascaridoidea</taxon>
        <taxon>Ascarididae</taxon>
        <taxon>Ascaris</taxon>
    </lineage>
</organism>
<feature type="compositionally biased region" description="Basic and acidic residues" evidence="2">
    <location>
        <begin position="264"/>
        <end position="282"/>
    </location>
</feature>
<sequence length="345" mass="39522">MVQQETADKIFDSRNISDERLAKLHSALVAFIPPDERLLRRPPKGFSRCPVREVDEYFELVARVGKPLFKWDIIRPAFLWKLELTMSEMLCVEAESLADGSKDTMISDEELRSQREFIMRKASEFDGTPFTIQRLCELLTTPSRHYKRTDKYLRALEKNINVVTTVTENGERVSGVEEMPMIEDERPQRIEQNFFLKVDECDFSMDTKMSGDHMKMENGSAVIKSEESSVDEATPMNLSAAKRAIGEPAPEPVKKEDEMDVDETERSNEVKMESEDTAKEESGTYMEQNGVSDQTNESKMEDTAKEESGTYMEQNGVSDQTNESKMEETEKEEKPSEPQTANMEQ</sequence>
<dbReference type="Pfam" id="PF09184">
    <property type="entry name" value="PPP4R2"/>
    <property type="match status" value="1"/>
</dbReference>
<evidence type="ECO:0000313" key="3">
    <source>
        <dbReference type="EMBL" id="ADY46950.1"/>
    </source>
</evidence>
<dbReference type="GO" id="GO:0005634">
    <property type="term" value="C:nucleus"/>
    <property type="evidence" value="ECO:0007669"/>
    <property type="project" value="TreeGrafter"/>
</dbReference>
<reference evidence="3" key="1">
    <citation type="journal article" date="2011" name="Genome Res.">
        <title>Deep small RNA sequencing from the nematode Ascaris reveals conservation, functional diversification, and novel developmental profiles.</title>
        <authorList>
            <person name="Wang J."/>
            <person name="Czech B."/>
            <person name="Crunk A."/>
            <person name="Wallace A."/>
            <person name="Mitreva M."/>
            <person name="Hannon G.J."/>
            <person name="Davis R.E."/>
        </authorList>
    </citation>
    <scope>NUCLEOTIDE SEQUENCE</scope>
</reference>
<dbReference type="GO" id="GO:0019888">
    <property type="term" value="F:protein phosphatase regulator activity"/>
    <property type="evidence" value="ECO:0007669"/>
    <property type="project" value="InterPro"/>
</dbReference>
<dbReference type="InterPro" id="IPR015267">
    <property type="entry name" value="PPP4R2"/>
</dbReference>
<evidence type="ECO:0000256" key="1">
    <source>
        <dbReference type="ARBA" id="ARBA00009207"/>
    </source>
</evidence>
<dbReference type="GO" id="GO:0005737">
    <property type="term" value="C:cytoplasm"/>
    <property type="evidence" value="ECO:0007669"/>
    <property type="project" value="TreeGrafter"/>
</dbReference>
<dbReference type="GO" id="GO:0030289">
    <property type="term" value="C:protein phosphatase 4 complex"/>
    <property type="evidence" value="ECO:0007669"/>
    <property type="project" value="InterPro"/>
</dbReference>
<name>F1L9Z6_ASCSU</name>